<dbReference type="AlphaFoldDB" id="A0AAV6U150"/>
<sequence>MDMVRQLTEGEIINGSSPEEEHPSSEAIDEGPNSRPPSRSSSGSRRHTPVMPSLQYSKDDLMKYSTTGLSKSWPSCLDPAFNNPTGKWDPERWFMGNRNDRVPPLEDSRPKRDRTDEGLVSHSKRKSSDPKERIKEEKDDIVLSPQRRSFGTGCHVIPQSSLARRPGSPIDREPDSYGREPSRRIGSGRLMRDQRDWEQEYGYNNSRGDRRDRFNQDDSDKDMRRYSNSRYNRNDRRSNRNRIDEVEPEWFSGGPTSQSETIELVGFEDPQNDGEGRKKKKRSKQTSRRSSLKSDEGDKPEPVSSDDKEKSSQKKAESKADDSKKIISEVKETDDPHEAKPASSFDLEELFKMDWIPGLIPNEAPIETTNKDMGCSRFSQWFRKDSPLHDIPGSDNNSRRSSLHEELVANVLNSIAEPQVSIPSPIPNTSGNYFAPISPALSQSSGYALPQTSHNTSKDIMELLQSANSNSEVNERHAPKESMRTVRELEADLKRIVLGNDKKKPPEEKSAFDKLLQHMSDSPQTASLSMGPLDKSKVLSEKDLLQDMLSGPPRRSPMQQSFHMFDEKHPLFKVPSGIPSQFPQQNQHQQQQNSQNDAFANLIHQKQQEQHLQQMQEQQMRMQQMKQQQMQHNHQHQQNPQQQGFTVDMLAKLLCPPTTQAPAVSPASPGFQNAQSVNNSIQFQRQRELLSSLLKQQHPMNPPNLLQPVAQQQRRCPSAKDVPIQQTLTLPTLGISPRQSPLPNDAMAMNSQGRIPSPLVFGQQPPALSHAPAPIHPAALAQAMNSVSPNTLQVQNPVVLQRVPSPQELAVHTQSILQNALIKRKLEEQKENFRKRQEAQRTSSPVPPNKNGMSTSPLKGLSPTIAFTPTSVMRKIQSEKTENKEQKVQQQNGNIFFGTNDMRMPDSFHKQNSMPNSSNPIDASSFNSSNNMFSNSQQNMPRAVHGPARPIMSGMNSVGQPMQMPGQGRPIVKVGMGQSVNAGADLGRPAMPTSKAIVTHNKQFMAGNSQVHDMDPAAYTWQSQMSRQQALPQQLQMAATYAALNRPQMNHPHNMMRPMAPNAQPPTAPSSFPLMRNAPVQNPIRAQTGSMNPQLNHQLNQLAALQMQRGAMDSRQLQALAQSQRIHPSALQHILMNAQNPVAAAQAQVGFPGNRDGKHLLPGQPGNKRQSPVNLAKWFGNDVLKQEMPQMPPPIPQKAVLVEEIERQQQSVHN</sequence>
<dbReference type="GO" id="GO:0003729">
    <property type="term" value="F:mRNA binding"/>
    <property type="evidence" value="ECO:0007669"/>
    <property type="project" value="TreeGrafter"/>
</dbReference>
<feature type="compositionally biased region" description="Basic and acidic residues" evidence="3">
    <location>
        <begin position="232"/>
        <end position="245"/>
    </location>
</feature>
<dbReference type="GO" id="GO:0005634">
    <property type="term" value="C:nucleus"/>
    <property type="evidence" value="ECO:0007669"/>
    <property type="project" value="TreeGrafter"/>
</dbReference>
<dbReference type="GO" id="GO:0017148">
    <property type="term" value="P:negative regulation of translation"/>
    <property type="evidence" value="ECO:0007669"/>
    <property type="project" value="TreeGrafter"/>
</dbReference>
<feature type="compositionally biased region" description="Basic and acidic residues" evidence="3">
    <location>
        <begin position="292"/>
        <end position="340"/>
    </location>
</feature>
<feature type="compositionally biased region" description="Basic residues" evidence="3">
    <location>
        <begin position="277"/>
        <end position="291"/>
    </location>
</feature>
<dbReference type="EMBL" id="JAFNEN010000731">
    <property type="protein sequence ID" value="KAG8177970.1"/>
    <property type="molecule type" value="Genomic_DNA"/>
</dbReference>
<dbReference type="InterPro" id="IPR018862">
    <property type="entry name" value="eIF4E-T"/>
</dbReference>
<proteinExistence type="predicted"/>
<dbReference type="PANTHER" id="PTHR12269">
    <property type="entry name" value="EUKARYOTIC TRANSLATION INITIATION FACTOR 4E TRANSPORTER"/>
    <property type="match status" value="1"/>
</dbReference>
<evidence type="ECO:0000313" key="4">
    <source>
        <dbReference type="EMBL" id="KAG8177970.1"/>
    </source>
</evidence>
<evidence type="ECO:0000256" key="3">
    <source>
        <dbReference type="SAM" id="MobiDB-lite"/>
    </source>
</evidence>
<dbReference type="Pfam" id="PF10477">
    <property type="entry name" value="EIF4E-T"/>
    <property type="match status" value="1"/>
</dbReference>
<feature type="compositionally biased region" description="Basic and acidic residues" evidence="3">
    <location>
        <begin position="830"/>
        <end position="839"/>
    </location>
</feature>
<feature type="compositionally biased region" description="Basic and acidic residues" evidence="3">
    <location>
        <begin position="88"/>
        <end position="119"/>
    </location>
</feature>
<feature type="region of interest" description="Disordered" evidence="3">
    <location>
        <begin position="1"/>
        <end position="345"/>
    </location>
</feature>
<comment type="subcellular location">
    <subcellularLocation>
        <location evidence="1">Cytoplasm</location>
    </subcellularLocation>
</comment>
<dbReference type="Proteomes" id="UP000827092">
    <property type="component" value="Unassembled WGS sequence"/>
</dbReference>
<dbReference type="PANTHER" id="PTHR12269:SF1">
    <property type="entry name" value="EUKARYOTIC TRANSLATION INITIATION FACTOR 4E TRANSPORTER"/>
    <property type="match status" value="1"/>
</dbReference>
<feature type="region of interest" description="Disordered" evidence="3">
    <location>
        <begin position="571"/>
        <end position="594"/>
    </location>
</feature>
<feature type="compositionally biased region" description="Basic and acidic residues" evidence="3">
    <location>
        <begin position="170"/>
        <end position="183"/>
    </location>
</feature>
<reference evidence="4 5" key="1">
    <citation type="journal article" date="2022" name="Nat. Ecol. Evol.">
        <title>A masculinizing supergene underlies an exaggerated male reproductive morph in a spider.</title>
        <authorList>
            <person name="Hendrickx F."/>
            <person name="De Corte Z."/>
            <person name="Sonet G."/>
            <person name="Van Belleghem S.M."/>
            <person name="Kostlbacher S."/>
            <person name="Vangestel C."/>
        </authorList>
    </citation>
    <scope>NUCLEOTIDE SEQUENCE [LARGE SCALE GENOMIC DNA]</scope>
    <source>
        <strain evidence="4">W744_W776</strain>
    </source>
</reference>
<keyword evidence="2" id="KW-0963">Cytoplasm</keyword>
<feature type="region of interest" description="Disordered" evidence="3">
    <location>
        <begin position="606"/>
        <end position="642"/>
    </location>
</feature>
<feature type="region of interest" description="Disordered" evidence="3">
    <location>
        <begin position="830"/>
        <end position="869"/>
    </location>
</feature>
<protein>
    <recommendedName>
        <fullName evidence="6">Eukaryotic translation initiation factor 4E transporter</fullName>
    </recommendedName>
</protein>
<evidence type="ECO:0000256" key="2">
    <source>
        <dbReference type="ARBA" id="ARBA00022490"/>
    </source>
</evidence>
<feature type="compositionally biased region" description="Basic and acidic residues" evidence="3">
    <location>
        <begin position="207"/>
        <end position="225"/>
    </location>
</feature>
<feature type="compositionally biased region" description="Low complexity" evidence="3">
    <location>
        <begin position="581"/>
        <end position="594"/>
    </location>
</feature>
<evidence type="ECO:0000313" key="5">
    <source>
        <dbReference type="Proteomes" id="UP000827092"/>
    </source>
</evidence>
<organism evidence="4 5">
    <name type="scientific">Oedothorax gibbosus</name>
    <dbReference type="NCBI Taxonomy" id="931172"/>
    <lineage>
        <taxon>Eukaryota</taxon>
        <taxon>Metazoa</taxon>
        <taxon>Ecdysozoa</taxon>
        <taxon>Arthropoda</taxon>
        <taxon>Chelicerata</taxon>
        <taxon>Arachnida</taxon>
        <taxon>Araneae</taxon>
        <taxon>Araneomorphae</taxon>
        <taxon>Entelegynae</taxon>
        <taxon>Araneoidea</taxon>
        <taxon>Linyphiidae</taxon>
        <taxon>Erigoninae</taxon>
        <taxon>Oedothorax</taxon>
    </lineage>
</organism>
<feature type="compositionally biased region" description="Basic and acidic residues" evidence="3">
    <location>
        <begin position="126"/>
        <end position="141"/>
    </location>
</feature>
<evidence type="ECO:0000256" key="1">
    <source>
        <dbReference type="ARBA" id="ARBA00004496"/>
    </source>
</evidence>
<evidence type="ECO:0008006" key="6">
    <source>
        <dbReference type="Google" id="ProtNLM"/>
    </source>
</evidence>
<gene>
    <name evidence="4" type="ORF">JTE90_012656</name>
</gene>
<accession>A0AAV6U150</accession>
<name>A0AAV6U150_9ARAC</name>
<keyword evidence="5" id="KW-1185">Reference proteome</keyword>
<feature type="compositionally biased region" description="Low complexity" evidence="3">
    <location>
        <begin position="610"/>
        <end position="642"/>
    </location>
</feature>
<feature type="compositionally biased region" description="Polar residues" evidence="3">
    <location>
        <begin position="64"/>
        <end position="73"/>
    </location>
</feature>
<comment type="caution">
    <text evidence="4">The sequence shown here is derived from an EMBL/GenBank/DDBJ whole genome shotgun (WGS) entry which is preliminary data.</text>
</comment>
<dbReference type="GO" id="GO:0036464">
    <property type="term" value="C:cytoplasmic ribonucleoprotein granule"/>
    <property type="evidence" value="ECO:0007669"/>
    <property type="project" value="UniProtKB-ARBA"/>
</dbReference>